<dbReference type="SUPFAM" id="SSF143120">
    <property type="entry name" value="YefM-like"/>
    <property type="match status" value="1"/>
</dbReference>
<accession>A0ABT8SU62</accession>
<name>A0ABT8SU62_9HYPH</name>
<keyword evidence="3" id="KW-1185">Reference proteome</keyword>
<dbReference type="RefSeq" id="WP_302075895.1">
    <property type="nucleotide sequence ID" value="NZ_JAUKWQ010000001.1"/>
</dbReference>
<comment type="caution">
    <text evidence="2">The sequence shown here is derived from an EMBL/GenBank/DDBJ whole genome shotgun (WGS) entry which is preliminary data.</text>
</comment>
<reference evidence="2" key="2">
    <citation type="submission" date="2023-07" db="EMBL/GenBank/DDBJ databases">
        <authorList>
            <person name="Sun H."/>
        </authorList>
    </citation>
    <scope>NUCLEOTIDE SEQUENCE</scope>
    <source>
        <strain evidence="2">05753</strain>
    </source>
</reference>
<gene>
    <name evidence="2" type="ORF">Q2T52_06825</name>
</gene>
<evidence type="ECO:0000313" key="2">
    <source>
        <dbReference type="EMBL" id="MDO1581810.1"/>
    </source>
</evidence>
<reference evidence="2" key="1">
    <citation type="journal article" date="2015" name="Int. J. Syst. Evol. Microbiol.">
        <title>Rhizobium oryzicola sp. nov., potential plant-growth-promoting endophytic bacteria isolated from rice roots.</title>
        <authorList>
            <person name="Zhang X.X."/>
            <person name="Gao J.S."/>
            <person name="Cao Y.H."/>
            <person name="Sheirdil R.A."/>
            <person name="Wang X.C."/>
            <person name="Zhang L."/>
        </authorList>
    </citation>
    <scope>NUCLEOTIDE SEQUENCE</scope>
    <source>
        <strain evidence="2">05753</strain>
    </source>
</reference>
<evidence type="ECO:0000313" key="3">
    <source>
        <dbReference type="Proteomes" id="UP001169006"/>
    </source>
</evidence>
<sequence length="82" mass="9143">MRHVTIAEAKEHFDELIALVREGETVVLTDGGQTAIELKATPPVPKKVDIEALKRDLAELRASMPKFTAEELAQYRREGQKG</sequence>
<dbReference type="InterPro" id="IPR036165">
    <property type="entry name" value="YefM-like_sf"/>
</dbReference>
<organism evidence="2 3">
    <name type="scientific">Rhizobium oryzicola</name>
    <dbReference type="NCBI Taxonomy" id="1232668"/>
    <lineage>
        <taxon>Bacteria</taxon>
        <taxon>Pseudomonadati</taxon>
        <taxon>Pseudomonadota</taxon>
        <taxon>Alphaproteobacteria</taxon>
        <taxon>Hyphomicrobiales</taxon>
        <taxon>Rhizobiaceae</taxon>
        <taxon>Rhizobium/Agrobacterium group</taxon>
        <taxon>Rhizobium</taxon>
    </lineage>
</organism>
<proteinExistence type="inferred from homology"/>
<evidence type="ECO:0008006" key="4">
    <source>
        <dbReference type="Google" id="ProtNLM"/>
    </source>
</evidence>
<evidence type="ECO:0000256" key="1">
    <source>
        <dbReference type="ARBA" id="ARBA00009981"/>
    </source>
</evidence>
<protein>
    <recommendedName>
        <fullName evidence="4">Antitoxin</fullName>
    </recommendedName>
</protein>
<dbReference type="EMBL" id="JAUKWQ010000001">
    <property type="protein sequence ID" value="MDO1581810.1"/>
    <property type="molecule type" value="Genomic_DNA"/>
</dbReference>
<dbReference type="Proteomes" id="UP001169006">
    <property type="component" value="Unassembled WGS sequence"/>
</dbReference>
<comment type="similarity">
    <text evidence="1">Belongs to the phD/YefM antitoxin family.</text>
</comment>